<proteinExistence type="predicted"/>
<dbReference type="AlphaFoldDB" id="A0A9D1LLE1"/>
<name>A0A9D1LLE1_9CLOT</name>
<evidence type="ECO:0000313" key="3">
    <source>
        <dbReference type="Proteomes" id="UP000824073"/>
    </source>
</evidence>
<dbReference type="Proteomes" id="UP000824073">
    <property type="component" value="Unassembled WGS sequence"/>
</dbReference>
<feature type="chain" id="PRO_5038832998" evidence="1">
    <location>
        <begin position="24"/>
        <end position="532"/>
    </location>
</feature>
<sequence>MKKIRILLSLLLVSCLFATPLSAASADYDYTGDFSGGLAAVCRDGLWGAVDETGAVAVPLEYTSLSDLPVELPDPDTAAPLYSEGLAPTHDFDTGLYGYTDQDGRVVIEPRYQYAAPFHNGFARVMCGGLWGFVDARGCEVIPPMYLYARDFDEVGAWVQTGSGRVLISLDYAKQCAAAYQDTGSLYAFPSPSQLLLNGRSVTLESYEIGGSNYVGLRDAAALLSTVGKGFAVGWNAAAQAVTVTTGGAYTPVGGELTSGERRSRLAIVSDVSLLWDGRDVAMPVYEIDSRSFVRLRDLAALLDISLGWDSERQLVTLDTTQPYEGDRPWEKLPEWQLPHGSFDLSRLLDGNPAGQVHFLYSTVEFYTSEAPDGIYGVGVLDPAAVYDASRTWDEHLAAMNAIVAGAFGLSLDESGALREADGSPCFTVLHDGDRLGITISAWRHSASASSDGAVYQNAALELLQYLSGSDTVGAALWSMVDALQLDAGGSTGDFGFTGHEGSPQAGVLIHDTGARVQYDMQVDGEITFWFN</sequence>
<feature type="signal peptide" evidence="1">
    <location>
        <begin position="1"/>
        <end position="23"/>
    </location>
</feature>
<accession>A0A9D1LLE1</accession>
<organism evidence="2 3">
    <name type="scientific">Candidatus Ventrousia excrementavium</name>
    <dbReference type="NCBI Taxonomy" id="2840961"/>
    <lineage>
        <taxon>Bacteria</taxon>
        <taxon>Bacillati</taxon>
        <taxon>Bacillota</taxon>
        <taxon>Clostridia</taxon>
        <taxon>Eubacteriales</taxon>
        <taxon>Clostridiaceae</taxon>
        <taxon>Clostridiaceae incertae sedis</taxon>
        <taxon>Candidatus Ventrousia</taxon>
    </lineage>
</organism>
<evidence type="ECO:0000313" key="2">
    <source>
        <dbReference type="EMBL" id="HIU44080.1"/>
    </source>
</evidence>
<reference evidence="2" key="1">
    <citation type="submission" date="2020-10" db="EMBL/GenBank/DDBJ databases">
        <authorList>
            <person name="Gilroy R."/>
        </authorList>
    </citation>
    <scope>NUCLEOTIDE SEQUENCE</scope>
    <source>
        <strain evidence="2">CHK191-8634</strain>
    </source>
</reference>
<dbReference type="EMBL" id="DVMR01000056">
    <property type="protein sequence ID" value="HIU44080.1"/>
    <property type="molecule type" value="Genomic_DNA"/>
</dbReference>
<dbReference type="PANTHER" id="PTHR37841">
    <property type="entry name" value="GLR2918 PROTEIN"/>
    <property type="match status" value="1"/>
</dbReference>
<reference evidence="2" key="2">
    <citation type="journal article" date="2021" name="PeerJ">
        <title>Extensive microbial diversity within the chicken gut microbiome revealed by metagenomics and culture.</title>
        <authorList>
            <person name="Gilroy R."/>
            <person name="Ravi A."/>
            <person name="Getino M."/>
            <person name="Pursley I."/>
            <person name="Horton D.L."/>
            <person name="Alikhan N.F."/>
            <person name="Baker D."/>
            <person name="Gharbi K."/>
            <person name="Hall N."/>
            <person name="Watson M."/>
            <person name="Adriaenssens E.M."/>
            <person name="Foster-Nyarko E."/>
            <person name="Jarju S."/>
            <person name="Secka A."/>
            <person name="Antonio M."/>
            <person name="Oren A."/>
            <person name="Chaudhuri R.R."/>
            <person name="La Ragione R."/>
            <person name="Hildebrand F."/>
            <person name="Pallen M.J."/>
        </authorList>
    </citation>
    <scope>NUCLEOTIDE SEQUENCE</scope>
    <source>
        <strain evidence="2">CHK191-8634</strain>
    </source>
</reference>
<comment type="caution">
    <text evidence="2">The sequence shown here is derived from an EMBL/GenBank/DDBJ whole genome shotgun (WGS) entry which is preliminary data.</text>
</comment>
<dbReference type="InterPro" id="IPR032774">
    <property type="entry name" value="WG_beta_rep"/>
</dbReference>
<dbReference type="Pfam" id="PF14903">
    <property type="entry name" value="WG_beta_rep"/>
    <property type="match status" value="2"/>
</dbReference>
<protein>
    <submittedName>
        <fullName evidence="2">WG repeat-containing protein</fullName>
    </submittedName>
</protein>
<dbReference type="PANTHER" id="PTHR37841:SF1">
    <property type="entry name" value="DUF3298 DOMAIN-CONTAINING PROTEIN"/>
    <property type="match status" value="1"/>
</dbReference>
<dbReference type="SUPFAM" id="SSF69360">
    <property type="entry name" value="Cell wall binding repeat"/>
    <property type="match status" value="1"/>
</dbReference>
<gene>
    <name evidence="2" type="ORF">IAB67_07290</name>
</gene>
<evidence type="ECO:0000256" key="1">
    <source>
        <dbReference type="SAM" id="SignalP"/>
    </source>
</evidence>
<keyword evidence="1" id="KW-0732">Signal</keyword>